<proteinExistence type="predicted"/>
<feature type="domain" description="Acyltransferase 3" evidence="2">
    <location>
        <begin position="3"/>
        <end position="269"/>
    </location>
</feature>
<keyword evidence="1" id="KW-0812">Transmembrane</keyword>
<keyword evidence="1" id="KW-1133">Transmembrane helix</keyword>
<feature type="transmembrane region" description="Helical" evidence="1">
    <location>
        <begin position="32"/>
        <end position="52"/>
    </location>
</feature>
<feature type="transmembrane region" description="Helical" evidence="1">
    <location>
        <begin position="259"/>
        <end position="284"/>
    </location>
</feature>
<sequence length="292" mass="33223">MLQSWYLSADIHLFLLAPVLVYPLWRCRKFGILLTVIALIISIILPAATIYFNKYVGLASSLISDGDAINFTKYVYYPTHQRMSPYFLGLGLGYALHCLRNQSINIKKPPCLLPGALSAERGWAEQVFPRPTPPNINLDRSICILGWVTSLLIQAAVIFGAYRLIQADYKYNVVEATLYGGLHRFAWALSVAWLVFACAKGYGGFINTLLSARMFRPLSRISYAMYLTHIAVMFMSSARLRTPKYMDEYYMMHEFLGDIIITIVVSMVLHVCFELPFLTITKLLTTRRHPNK</sequence>
<dbReference type="EMBL" id="OC321870">
    <property type="protein sequence ID" value="CAD7410820.1"/>
    <property type="molecule type" value="Genomic_DNA"/>
</dbReference>
<feature type="transmembrane region" description="Helical" evidence="1">
    <location>
        <begin position="221"/>
        <end position="239"/>
    </location>
</feature>
<dbReference type="Pfam" id="PF01757">
    <property type="entry name" value="Acyl_transf_3"/>
    <property type="match status" value="1"/>
</dbReference>
<feature type="transmembrane region" description="Helical" evidence="1">
    <location>
        <begin position="6"/>
        <end position="25"/>
    </location>
</feature>
<feature type="transmembrane region" description="Helical" evidence="1">
    <location>
        <begin position="83"/>
        <end position="99"/>
    </location>
</feature>
<feature type="transmembrane region" description="Helical" evidence="1">
    <location>
        <begin position="185"/>
        <end position="209"/>
    </location>
</feature>
<dbReference type="GO" id="GO:0016747">
    <property type="term" value="F:acyltransferase activity, transferring groups other than amino-acyl groups"/>
    <property type="evidence" value="ECO:0007669"/>
    <property type="project" value="InterPro"/>
</dbReference>
<evidence type="ECO:0000256" key="1">
    <source>
        <dbReference type="SAM" id="Phobius"/>
    </source>
</evidence>
<organism evidence="3">
    <name type="scientific">Timema cristinae</name>
    <name type="common">Walking stick</name>
    <dbReference type="NCBI Taxonomy" id="61476"/>
    <lineage>
        <taxon>Eukaryota</taxon>
        <taxon>Metazoa</taxon>
        <taxon>Ecdysozoa</taxon>
        <taxon>Arthropoda</taxon>
        <taxon>Hexapoda</taxon>
        <taxon>Insecta</taxon>
        <taxon>Pterygota</taxon>
        <taxon>Neoptera</taxon>
        <taxon>Polyneoptera</taxon>
        <taxon>Phasmatodea</taxon>
        <taxon>Timematodea</taxon>
        <taxon>Timematoidea</taxon>
        <taxon>Timematidae</taxon>
        <taxon>Timema</taxon>
    </lineage>
</organism>
<name>A0A7R9DA11_TIMCR</name>
<accession>A0A7R9DA11</accession>
<protein>
    <recommendedName>
        <fullName evidence="2">Acyltransferase 3 domain-containing protein</fullName>
    </recommendedName>
</protein>
<dbReference type="InterPro" id="IPR002656">
    <property type="entry name" value="Acyl_transf_3_dom"/>
</dbReference>
<dbReference type="InterPro" id="IPR052728">
    <property type="entry name" value="O2_lipid_transport_reg"/>
</dbReference>
<evidence type="ECO:0000259" key="2">
    <source>
        <dbReference type="Pfam" id="PF01757"/>
    </source>
</evidence>
<reference evidence="3" key="1">
    <citation type="submission" date="2020-11" db="EMBL/GenBank/DDBJ databases">
        <authorList>
            <person name="Tran Van P."/>
        </authorList>
    </citation>
    <scope>NUCLEOTIDE SEQUENCE</scope>
</reference>
<gene>
    <name evidence="3" type="ORF">TCEB3V08_LOCUS10657</name>
</gene>
<keyword evidence="1" id="KW-0472">Membrane</keyword>
<dbReference type="AlphaFoldDB" id="A0A7R9DA11"/>
<dbReference type="PANTHER" id="PTHR11161">
    <property type="entry name" value="O-ACYLTRANSFERASE"/>
    <property type="match status" value="1"/>
</dbReference>
<evidence type="ECO:0000313" key="3">
    <source>
        <dbReference type="EMBL" id="CAD7410820.1"/>
    </source>
</evidence>
<dbReference type="PANTHER" id="PTHR11161:SF0">
    <property type="entry name" value="O-ACYLTRANSFERASE LIKE PROTEIN"/>
    <property type="match status" value="1"/>
</dbReference>
<feature type="transmembrane region" description="Helical" evidence="1">
    <location>
        <begin position="144"/>
        <end position="165"/>
    </location>
</feature>